<name>A0A010QCY0_9PEZI</name>
<accession>A0A010QCY0</accession>
<comment type="subcellular location">
    <subcellularLocation>
        <location evidence="1">Membrane</location>
        <topology evidence="1">Multi-pass membrane protein</topology>
    </subcellularLocation>
</comment>
<dbReference type="KEGG" id="cfj:CFIO01_03053"/>
<feature type="transmembrane region" description="Helical" evidence="6">
    <location>
        <begin position="88"/>
        <end position="110"/>
    </location>
</feature>
<dbReference type="Pfam" id="PF07690">
    <property type="entry name" value="MFS_1"/>
    <property type="match status" value="1"/>
</dbReference>
<dbReference type="PANTHER" id="PTHR23294:SF55">
    <property type="entry name" value="TRANSPORTER, PUTATIVE (AFU_ORTHOLOGUE AFUA_1G17480)-RELATED"/>
    <property type="match status" value="1"/>
</dbReference>
<keyword evidence="3 6" id="KW-1133">Transmembrane helix</keyword>
<dbReference type="PANTHER" id="PTHR23294">
    <property type="entry name" value="ET TRANSLATION PRODUCT-RELATED"/>
    <property type="match status" value="1"/>
</dbReference>
<feature type="compositionally biased region" description="Basic and acidic residues" evidence="5">
    <location>
        <begin position="430"/>
        <end position="441"/>
    </location>
</feature>
<dbReference type="AlphaFoldDB" id="A0A010QCY0"/>
<dbReference type="Gene3D" id="1.20.1250.20">
    <property type="entry name" value="MFS general substrate transporter like domains"/>
    <property type="match status" value="1"/>
</dbReference>
<reference evidence="7 8" key="1">
    <citation type="submission" date="2014-02" db="EMBL/GenBank/DDBJ databases">
        <title>The genome sequence of Colletotrichum fioriniae PJ7.</title>
        <authorList>
            <person name="Baroncelli R."/>
            <person name="Thon M.R."/>
        </authorList>
    </citation>
    <scope>NUCLEOTIDE SEQUENCE [LARGE SCALE GENOMIC DNA]</scope>
    <source>
        <strain evidence="7 8">PJ7</strain>
    </source>
</reference>
<dbReference type="GO" id="GO:0016020">
    <property type="term" value="C:membrane"/>
    <property type="evidence" value="ECO:0007669"/>
    <property type="project" value="UniProtKB-SubCell"/>
</dbReference>
<keyword evidence="2 6" id="KW-0812">Transmembrane</keyword>
<keyword evidence="8" id="KW-1185">Reference proteome</keyword>
<evidence type="ECO:0000313" key="7">
    <source>
        <dbReference type="EMBL" id="EXF77732.1"/>
    </source>
</evidence>
<evidence type="ECO:0008006" key="9">
    <source>
        <dbReference type="Google" id="ProtNLM"/>
    </source>
</evidence>
<feature type="transmembrane region" description="Helical" evidence="6">
    <location>
        <begin position="265"/>
        <end position="284"/>
    </location>
</feature>
<feature type="region of interest" description="Disordered" evidence="5">
    <location>
        <begin position="1"/>
        <end position="22"/>
    </location>
</feature>
<gene>
    <name evidence="7" type="ORF">CFIO01_03053</name>
</gene>
<evidence type="ECO:0000256" key="6">
    <source>
        <dbReference type="SAM" id="Phobius"/>
    </source>
</evidence>
<evidence type="ECO:0000256" key="4">
    <source>
        <dbReference type="ARBA" id="ARBA00023136"/>
    </source>
</evidence>
<dbReference type="Proteomes" id="UP000020467">
    <property type="component" value="Unassembled WGS sequence"/>
</dbReference>
<dbReference type="eggNOG" id="KOG3098">
    <property type="taxonomic scope" value="Eukaryota"/>
</dbReference>
<evidence type="ECO:0000256" key="1">
    <source>
        <dbReference type="ARBA" id="ARBA00004141"/>
    </source>
</evidence>
<protein>
    <recommendedName>
        <fullName evidence="9">Major facilitator superfamily transporter</fullName>
    </recommendedName>
</protein>
<feature type="transmembrane region" description="Helical" evidence="6">
    <location>
        <begin position="53"/>
        <end position="76"/>
    </location>
</feature>
<feature type="transmembrane region" description="Helical" evidence="6">
    <location>
        <begin position="122"/>
        <end position="142"/>
    </location>
</feature>
<feature type="region of interest" description="Disordered" evidence="5">
    <location>
        <begin position="420"/>
        <end position="441"/>
    </location>
</feature>
<organism evidence="7 8">
    <name type="scientific">Colletotrichum fioriniae PJ7</name>
    <dbReference type="NCBI Taxonomy" id="1445577"/>
    <lineage>
        <taxon>Eukaryota</taxon>
        <taxon>Fungi</taxon>
        <taxon>Dikarya</taxon>
        <taxon>Ascomycota</taxon>
        <taxon>Pezizomycotina</taxon>
        <taxon>Sordariomycetes</taxon>
        <taxon>Hypocreomycetidae</taxon>
        <taxon>Glomerellales</taxon>
        <taxon>Glomerellaceae</taxon>
        <taxon>Colletotrichum</taxon>
        <taxon>Colletotrichum acutatum species complex</taxon>
    </lineage>
</organism>
<sequence length="441" mass="47156">MADEIPRELPDDASHTGPGLRDDLEDGKNFNLMRLYSNPWTQINPKDTANGTFVIASGAILGIGSSFIWIVQGAIMTTYVHESQKGRAIAVFWIVFNLGGGVGSLAAFGLNFSSSTGTVNDATYIALMAVMLFGWGLGLFICSPKRIRLAQLSAVTEAEEAQAEETSNRSHASGPNSGFVVRAKGLLTMTTTTLCTWRVACMLPLFFCANVFYSYQQNEVNGMTFTLRTRSLNGALYWLAQMLGGLLIGLLLDLPTLDRPGRARLGWAVLFVTGMAIWGGGYRFQRWQDARRARGHVQDVDYAQGVPGSADGADGGATTSAAGPMVLYVLYGAYDSLWQSYCYWLVGAQSNSTGRAAVLVGAYKAFQAAGGAMAWRINAQRASAMAQLAMNWGLSMGALVFALPTVLAVTKRTGALEEAGVGGVDEEEAEKGAQGKKVEGL</sequence>
<dbReference type="InterPro" id="IPR011701">
    <property type="entry name" value="MFS"/>
</dbReference>
<feature type="transmembrane region" description="Helical" evidence="6">
    <location>
        <begin position="235"/>
        <end position="253"/>
    </location>
</feature>
<dbReference type="SUPFAM" id="SSF103473">
    <property type="entry name" value="MFS general substrate transporter"/>
    <property type="match status" value="1"/>
</dbReference>
<dbReference type="OrthoDB" id="196103at2759"/>
<dbReference type="InterPro" id="IPR051617">
    <property type="entry name" value="UNC-93-like_regulator"/>
</dbReference>
<keyword evidence="4 6" id="KW-0472">Membrane</keyword>
<evidence type="ECO:0000256" key="5">
    <source>
        <dbReference type="SAM" id="MobiDB-lite"/>
    </source>
</evidence>
<dbReference type="EMBL" id="JARH01000682">
    <property type="protein sequence ID" value="EXF77732.1"/>
    <property type="molecule type" value="Genomic_DNA"/>
</dbReference>
<proteinExistence type="predicted"/>
<dbReference type="InterPro" id="IPR036259">
    <property type="entry name" value="MFS_trans_sf"/>
</dbReference>
<evidence type="ECO:0000256" key="2">
    <source>
        <dbReference type="ARBA" id="ARBA00022692"/>
    </source>
</evidence>
<evidence type="ECO:0000256" key="3">
    <source>
        <dbReference type="ARBA" id="ARBA00022989"/>
    </source>
</evidence>
<dbReference type="HOGENOM" id="CLU_030884_1_0_1"/>
<dbReference type="GO" id="GO:0022857">
    <property type="term" value="F:transmembrane transporter activity"/>
    <property type="evidence" value="ECO:0007669"/>
    <property type="project" value="InterPro"/>
</dbReference>
<evidence type="ECO:0000313" key="8">
    <source>
        <dbReference type="Proteomes" id="UP000020467"/>
    </source>
</evidence>
<comment type="caution">
    <text evidence="7">The sequence shown here is derived from an EMBL/GenBank/DDBJ whole genome shotgun (WGS) entry which is preliminary data.</text>
</comment>